<dbReference type="EMBL" id="BPQJ01000035">
    <property type="protein sequence ID" value="GJD65128.1"/>
    <property type="molecule type" value="Genomic_DNA"/>
</dbReference>
<evidence type="ECO:0000313" key="2">
    <source>
        <dbReference type="Proteomes" id="UP001055286"/>
    </source>
</evidence>
<comment type="caution">
    <text evidence="1">The sequence shown here is derived from an EMBL/GenBank/DDBJ whole genome shotgun (WGS) entry which is preliminary data.</text>
</comment>
<name>A0AA37HG48_9HYPH</name>
<accession>A0AA37HG48</accession>
<evidence type="ECO:0000313" key="1">
    <source>
        <dbReference type="EMBL" id="GJD65128.1"/>
    </source>
</evidence>
<keyword evidence="2" id="KW-1185">Reference proteome</keyword>
<reference evidence="1" key="2">
    <citation type="submission" date="2021-08" db="EMBL/GenBank/DDBJ databases">
        <authorList>
            <person name="Tani A."/>
            <person name="Ola A."/>
            <person name="Ogura Y."/>
            <person name="Katsura K."/>
            <person name="Hayashi T."/>
        </authorList>
    </citation>
    <scope>NUCLEOTIDE SEQUENCE</scope>
    <source>
        <strain evidence="1">JCM 32048</strain>
    </source>
</reference>
<sequence>MTRNEFDAQFRATEQSTDFQYDKATLANINDTVFAAVSAMDADDYATKSAVDHAFEAAVSAL</sequence>
<dbReference type="Proteomes" id="UP001055286">
    <property type="component" value="Unassembled WGS sequence"/>
</dbReference>
<protein>
    <submittedName>
        <fullName evidence="1">Uncharacterized protein</fullName>
    </submittedName>
</protein>
<gene>
    <name evidence="1" type="ORF">MPEAHAMD_5315</name>
</gene>
<reference evidence="1" key="1">
    <citation type="journal article" date="2016" name="Front. Microbiol.">
        <title>Genome Sequence of the Piezophilic, Mesophilic Sulfate-Reducing Bacterium Desulfovibrio indicus J2T.</title>
        <authorList>
            <person name="Cao J."/>
            <person name="Maignien L."/>
            <person name="Shao Z."/>
            <person name="Alain K."/>
            <person name="Jebbar M."/>
        </authorList>
    </citation>
    <scope>NUCLEOTIDE SEQUENCE</scope>
    <source>
        <strain evidence="1">JCM 32048</strain>
    </source>
</reference>
<organism evidence="1 2">
    <name type="scientific">Methylobacterium frigidaeris</name>
    <dbReference type="NCBI Taxonomy" id="2038277"/>
    <lineage>
        <taxon>Bacteria</taxon>
        <taxon>Pseudomonadati</taxon>
        <taxon>Pseudomonadota</taxon>
        <taxon>Alphaproteobacteria</taxon>
        <taxon>Hyphomicrobiales</taxon>
        <taxon>Methylobacteriaceae</taxon>
        <taxon>Methylobacterium</taxon>
    </lineage>
</organism>
<proteinExistence type="predicted"/>
<dbReference type="RefSeq" id="WP_238192824.1">
    <property type="nucleotide sequence ID" value="NZ_BPQJ01000035.1"/>
</dbReference>
<dbReference type="AlphaFoldDB" id="A0AA37HG48"/>